<accession>A0ABR7L2J2</accession>
<evidence type="ECO:0000256" key="1">
    <source>
        <dbReference type="ARBA" id="ARBA00011073"/>
    </source>
</evidence>
<evidence type="ECO:0000256" key="4">
    <source>
        <dbReference type="ARBA" id="ARBA00022825"/>
    </source>
</evidence>
<dbReference type="InterPro" id="IPR023828">
    <property type="entry name" value="Peptidase_S8_Ser-AS"/>
</dbReference>
<protein>
    <submittedName>
        <fullName evidence="9">S8 family peptidase</fullName>
    </submittedName>
</protein>
<comment type="caution">
    <text evidence="9">The sequence shown here is derived from an EMBL/GenBank/DDBJ whole genome shotgun (WGS) entry which is preliminary data.</text>
</comment>
<dbReference type="PROSITE" id="PS00136">
    <property type="entry name" value="SUBTILASE_ASP"/>
    <property type="match status" value="1"/>
</dbReference>
<evidence type="ECO:0000256" key="6">
    <source>
        <dbReference type="RuleBase" id="RU003355"/>
    </source>
</evidence>
<dbReference type="InterPro" id="IPR050131">
    <property type="entry name" value="Peptidase_S8_subtilisin-like"/>
</dbReference>
<evidence type="ECO:0000256" key="5">
    <source>
        <dbReference type="PROSITE-ProRule" id="PRU01240"/>
    </source>
</evidence>
<evidence type="ECO:0000259" key="8">
    <source>
        <dbReference type="Pfam" id="PF00082"/>
    </source>
</evidence>
<organism evidence="9 10">
    <name type="scientific">Actinokineospora xionganensis</name>
    <dbReference type="NCBI Taxonomy" id="2684470"/>
    <lineage>
        <taxon>Bacteria</taxon>
        <taxon>Bacillati</taxon>
        <taxon>Actinomycetota</taxon>
        <taxon>Actinomycetes</taxon>
        <taxon>Pseudonocardiales</taxon>
        <taxon>Pseudonocardiaceae</taxon>
        <taxon>Actinokineospora</taxon>
    </lineage>
</organism>
<dbReference type="Gene3D" id="3.40.50.200">
    <property type="entry name" value="Peptidase S8/S53 domain"/>
    <property type="match status" value="1"/>
</dbReference>
<keyword evidence="2 5" id="KW-0645">Protease</keyword>
<keyword evidence="10" id="KW-1185">Reference proteome</keyword>
<proteinExistence type="inferred from homology"/>
<dbReference type="InterPro" id="IPR036852">
    <property type="entry name" value="Peptidase_S8/S53_dom_sf"/>
</dbReference>
<feature type="domain" description="Peptidase S8/S53" evidence="8">
    <location>
        <begin position="155"/>
        <end position="445"/>
    </location>
</feature>
<sequence>MPSPVAHSREDLLMKKRYTAALATLGLAFAGFAVPTLAGTAQAGQDEAIEAGYDQFIVTFADSAKSRGLAHKGVTQVRELESGSVVVKPSRGLGRNGTAALINDLRKQAGVVSVEPDLIMTATAVPTDTRYSEQWDLFEPTAGMNAPGAWTTADGAGVTVAVIDTGIVKHSDLDGNVLPGYDFISDATSARDGNGRDANPNDEGDWYAAGECGGAANPSNSSWHGSHVAGTIAAVSDNANGITGIAAKAKIVPVRVLGKCGGRTSDIADAITWASGGRVRGVPANANPAKVLNLSLGGSGSCARAYQRAIDGAVSRGTTVVIAAGNSNSNVSGFTPANCNNVVSVAASDREGNRAWYSNYGSLIDVAAPGGEVRNETDPSGSRTKPQDGILSTINAGATVQTTEDYKTFMGTSMAAPHVAGLVALMLGEKPLTPAQVEAALKANVRPLPGVCAEGCGAGLIDATKTIANI</sequence>
<dbReference type="Pfam" id="PF00082">
    <property type="entry name" value="Peptidase_S8"/>
    <property type="match status" value="1"/>
</dbReference>
<dbReference type="SUPFAM" id="SSF52743">
    <property type="entry name" value="Subtilisin-like"/>
    <property type="match status" value="1"/>
</dbReference>
<dbReference type="PANTHER" id="PTHR43806:SF11">
    <property type="entry name" value="CEREVISIN-RELATED"/>
    <property type="match status" value="1"/>
</dbReference>
<dbReference type="Proteomes" id="UP000734823">
    <property type="component" value="Unassembled WGS sequence"/>
</dbReference>
<keyword evidence="3 5" id="KW-0378">Hydrolase</keyword>
<dbReference type="PANTHER" id="PTHR43806">
    <property type="entry name" value="PEPTIDASE S8"/>
    <property type="match status" value="1"/>
</dbReference>
<dbReference type="InterPro" id="IPR022398">
    <property type="entry name" value="Peptidase_S8_His-AS"/>
</dbReference>
<dbReference type="InterPro" id="IPR000209">
    <property type="entry name" value="Peptidase_S8/S53_dom"/>
</dbReference>
<evidence type="ECO:0000256" key="2">
    <source>
        <dbReference type="ARBA" id="ARBA00022670"/>
    </source>
</evidence>
<keyword evidence="4 5" id="KW-0720">Serine protease</keyword>
<evidence type="ECO:0000313" key="9">
    <source>
        <dbReference type="EMBL" id="MBC6446644.1"/>
    </source>
</evidence>
<feature type="region of interest" description="Disordered" evidence="7">
    <location>
        <begin position="370"/>
        <end position="389"/>
    </location>
</feature>
<dbReference type="PROSITE" id="PS00138">
    <property type="entry name" value="SUBTILASE_SER"/>
    <property type="match status" value="1"/>
</dbReference>
<feature type="active site" description="Charge relay system" evidence="5">
    <location>
        <position position="413"/>
    </location>
</feature>
<dbReference type="PRINTS" id="PR00723">
    <property type="entry name" value="SUBTILISIN"/>
</dbReference>
<dbReference type="PROSITE" id="PS00137">
    <property type="entry name" value="SUBTILASE_HIS"/>
    <property type="match status" value="1"/>
</dbReference>
<dbReference type="InterPro" id="IPR034176">
    <property type="entry name" value="Peptidases_S8_13"/>
</dbReference>
<dbReference type="InterPro" id="IPR023827">
    <property type="entry name" value="Peptidase_S8_Asp-AS"/>
</dbReference>
<name>A0ABR7L2J2_9PSEU</name>
<dbReference type="CDD" id="cd07496">
    <property type="entry name" value="Peptidases_S8_13"/>
    <property type="match status" value="1"/>
</dbReference>
<dbReference type="PROSITE" id="PS51892">
    <property type="entry name" value="SUBTILASE"/>
    <property type="match status" value="1"/>
</dbReference>
<dbReference type="InterPro" id="IPR015500">
    <property type="entry name" value="Peptidase_S8_subtilisin-rel"/>
</dbReference>
<reference evidence="9 10" key="1">
    <citation type="submission" date="2020-06" db="EMBL/GenBank/DDBJ databases">
        <title>Actinokineospora xiongansis sp. nov., isolated from soil of Baiyangdian.</title>
        <authorList>
            <person name="Zhang X."/>
        </authorList>
    </citation>
    <scope>NUCLEOTIDE SEQUENCE [LARGE SCALE GENOMIC DNA]</scope>
    <source>
        <strain evidence="9 10">HBU206404</strain>
    </source>
</reference>
<evidence type="ECO:0000313" key="10">
    <source>
        <dbReference type="Proteomes" id="UP000734823"/>
    </source>
</evidence>
<comment type="similarity">
    <text evidence="1 5 6">Belongs to the peptidase S8 family.</text>
</comment>
<gene>
    <name evidence="9" type="ORF">GPZ80_05575</name>
</gene>
<feature type="active site" description="Charge relay system" evidence="5">
    <location>
        <position position="164"/>
    </location>
</feature>
<dbReference type="EMBL" id="JABVED010000002">
    <property type="protein sequence ID" value="MBC6446644.1"/>
    <property type="molecule type" value="Genomic_DNA"/>
</dbReference>
<evidence type="ECO:0000256" key="7">
    <source>
        <dbReference type="SAM" id="MobiDB-lite"/>
    </source>
</evidence>
<feature type="active site" description="Charge relay system" evidence="5">
    <location>
        <position position="224"/>
    </location>
</feature>
<feature type="compositionally biased region" description="Polar residues" evidence="7">
    <location>
        <begin position="378"/>
        <end position="389"/>
    </location>
</feature>
<evidence type="ECO:0000256" key="3">
    <source>
        <dbReference type="ARBA" id="ARBA00022801"/>
    </source>
</evidence>